<gene>
    <name evidence="2" type="ORF">ANE_LOCUS9185</name>
</gene>
<feature type="region of interest" description="Disordered" evidence="1">
    <location>
        <begin position="157"/>
        <end position="186"/>
    </location>
</feature>
<proteinExistence type="predicted"/>
<accession>A0A565BCZ1</accession>
<dbReference type="Proteomes" id="UP000489600">
    <property type="component" value="Unassembled WGS sequence"/>
</dbReference>
<feature type="compositionally biased region" description="Polar residues" evidence="1">
    <location>
        <begin position="170"/>
        <end position="185"/>
    </location>
</feature>
<feature type="compositionally biased region" description="Basic and acidic residues" evidence="1">
    <location>
        <begin position="160"/>
        <end position="169"/>
    </location>
</feature>
<sequence length="214" mass="23939">MNGNHKESLSSQKFQNSTVSWNSFDLDTERTSNVVSSGNTGVALDPNFAEKNDDDVDDGWEFKTVEAMFQSADGGYKIKLYADLVLMCFCIIGGTKYNKFKFKHLELTCKWNIDGWEFKVAEAGEPKNDLTNKESNGWGIGFGFELVSKIETTNSFQPNFEKEPQKRENGSISFPSNANTNSEGTSLAFKQPSLETEKEKEVMYLTSNANVNSV</sequence>
<evidence type="ECO:0000256" key="1">
    <source>
        <dbReference type="SAM" id="MobiDB-lite"/>
    </source>
</evidence>
<reference evidence="2" key="1">
    <citation type="submission" date="2019-07" db="EMBL/GenBank/DDBJ databases">
        <authorList>
            <person name="Dittberner H."/>
        </authorList>
    </citation>
    <scope>NUCLEOTIDE SEQUENCE [LARGE SCALE GENOMIC DNA]</scope>
</reference>
<evidence type="ECO:0000313" key="3">
    <source>
        <dbReference type="Proteomes" id="UP000489600"/>
    </source>
</evidence>
<dbReference type="AlphaFoldDB" id="A0A565BCZ1"/>
<dbReference type="EMBL" id="CABITT030000003">
    <property type="protein sequence ID" value="VVA98740.1"/>
    <property type="molecule type" value="Genomic_DNA"/>
</dbReference>
<keyword evidence="3" id="KW-1185">Reference proteome</keyword>
<organism evidence="2 3">
    <name type="scientific">Arabis nemorensis</name>
    <dbReference type="NCBI Taxonomy" id="586526"/>
    <lineage>
        <taxon>Eukaryota</taxon>
        <taxon>Viridiplantae</taxon>
        <taxon>Streptophyta</taxon>
        <taxon>Embryophyta</taxon>
        <taxon>Tracheophyta</taxon>
        <taxon>Spermatophyta</taxon>
        <taxon>Magnoliopsida</taxon>
        <taxon>eudicotyledons</taxon>
        <taxon>Gunneridae</taxon>
        <taxon>Pentapetalae</taxon>
        <taxon>rosids</taxon>
        <taxon>malvids</taxon>
        <taxon>Brassicales</taxon>
        <taxon>Brassicaceae</taxon>
        <taxon>Arabideae</taxon>
        <taxon>Arabis</taxon>
    </lineage>
</organism>
<protein>
    <submittedName>
        <fullName evidence="2">Uncharacterized protein</fullName>
    </submittedName>
</protein>
<dbReference type="OrthoDB" id="765227at2759"/>
<evidence type="ECO:0000313" key="2">
    <source>
        <dbReference type="EMBL" id="VVA98740.1"/>
    </source>
</evidence>
<name>A0A565BCZ1_9BRAS</name>
<comment type="caution">
    <text evidence="2">The sequence shown here is derived from an EMBL/GenBank/DDBJ whole genome shotgun (WGS) entry which is preliminary data.</text>
</comment>